<dbReference type="PROSITE" id="PS50977">
    <property type="entry name" value="HTH_TETR_2"/>
    <property type="match status" value="1"/>
</dbReference>
<gene>
    <name evidence="4" type="ORF">SAMN05216219_1719</name>
</gene>
<dbReference type="Pfam" id="PF00440">
    <property type="entry name" value="TetR_N"/>
    <property type="match status" value="1"/>
</dbReference>
<sequence>MPLDIAAAETAQVESARRRRTRDRLTDAAYEVFAETGFHAASVEMIAERAGFTRGAFYSNFDTKEELFFALAERENRIRLERLQEGVDAILPELDGGSLTEATLGGVVTRFLELQADDARWCMVQSEFKLLAMRDPAVASKFLAYQRGFLQQLAERIDGAVRSVGLRFTMDPIAAIGIIVNVYESAVQEAILEGGDTGAISAPPVARSTLPALVHALTEPLG</sequence>
<dbReference type="GO" id="GO:0000976">
    <property type="term" value="F:transcription cis-regulatory region binding"/>
    <property type="evidence" value="ECO:0007669"/>
    <property type="project" value="TreeGrafter"/>
</dbReference>
<proteinExistence type="predicted"/>
<dbReference type="Proteomes" id="UP000198867">
    <property type="component" value="Unassembled WGS sequence"/>
</dbReference>
<protein>
    <submittedName>
        <fullName evidence="4">Transcriptional regulator, TetR family</fullName>
    </submittedName>
</protein>
<evidence type="ECO:0000259" key="3">
    <source>
        <dbReference type="PROSITE" id="PS50977"/>
    </source>
</evidence>
<dbReference type="STRING" id="995034.SAMN05216219_1719"/>
<dbReference type="InterPro" id="IPR001647">
    <property type="entry name" value="HTH_TetR"/>
</dbReference>
<reference evidence="5" key="1">
    <citation type="submission" date="2016-10" db="EMBL/GenBank/DDBJ databases">
        <authorList>
            <person name="Varghese N."/>
            <person name="Submissions S."/>
        </authorList>
    </citation>
    <scope>NUCLEOTIDE SEQUENCE [LARGE SCALE GENOMIC DNA]</scope>
    <source>
        <strain evidence="5">CGMCC 1.11101</strain>
    </source>
</reference>
<evidence type="ECO:0000256" key="1">
    <source>
        <dbReference type="ARBA" id="ARBA00023125"/>
    </source>
</evidence>
<evidence type="ECO:0000313" key="4">
    <source>
        <dbReference type="EMBL" id="SFN69497.1"/>
    </source>
</evidence>
<dbReference type="Gene3D" id="1.10.357.10">
    <property type="entry name" value="Tetracycline Repressor, domain 2"/>
    <property type="match status" value="1"/>
</dbReference>
<evidence type="ECO:0000256" key="2">
    <source>
        <dbReference type="PROSITE-ProRule" id="PRU00335"/>
    </source>
</evidence>
<dbReference type="GO" id="GO:0003700">
    <property type="term" value="F:DNA-binding transcription factor activity"/>
    <property type="evidence" value="ECO:0007669"/>
    <property type="project" value="TreeGrafter"/>
</dbReference>
<accession>A0A1I5B476</accession>
<dbReference type="PRINTS" id="PR00455">
    <property type="entry name" value="HTHTETR"/>
</dbReference>
<feature type="domain" description="HTH tetR-type" evidence="3">
    <location>
        <begin position="19"/>
        <end position="79"/>
    </location>
</feature>
<feature type="DNA-binding region" description="H-T-H motif" evidence="2">
    <location>
        <begin position="42"/>
        <end position="61"/>
    </location>
</feature>
<keyword evidence="5" id="KW-1185">Reference proteome</keyword>
<dbReference type="InterPro" id="IPR036271">
    <property type="entry name" value="Tet_transcr_reg_TetR-rel_C_sf"/>
</dbReference>
<dbReference type="PANTHER" id="PTHR30055">
    <property type="entry name" value="HTH-TYPE TRANSCRIPTIONAL REGULATOR RUTR"/>
    <property type="match status" value="1"/>
</dbReference>
<organism evidence="4 5">
    <name type="scientific">Mycetocola miduiensis</name>
    <dbReference type="NCBI Taxonomy" id="995034"/>
    <lineage>
        <taxon>Bacteria</taxon>
        <taxon>Bacillati</taxon>
        <taxon>Actinomycetota</taxon>
        <taxon>Actinomycetes</taxon>
        <taxon>Micrococcales</taxon>
        <taxon>Microbacteriaceae</taxon>
        <taxon>Mycetocola</taxon>
    </lineage>
</organism>
<name>A0A1I5B476_9MICO</name>
<dbReference type="OrthoDB" id="7252896at2"/>
<dbReference type="InterPro" id="IPR050109">
    <property type="entry name" value="HTH-type_TetR-like_transc_reg"/>
</dbReference>
<dbReference type="RefSeq" id="WP_090710551.1">
    <property type="nucleotide sequence ID" value="NZ_FOVM01000004.1"/>
</dbReference>
<dbReference type="InterPro" id="IPR009057">
    <property type="entry name" value="Homeodomain-like_sf"/>
</dbReference>
<evidence type="ECO:0000313" key="5">
    <source>
        <dbReference type="Proteomes" id="UP000198867"/>
    </source>
</evidence>
<dbReference type="SUPFAM" id="SSF46689">
    <property type="entry name" value="Homeodomain-like"/>
    <property type="match status" value="1"/>
</dbReference>
<dbReference type="PANTHER" id="PTHR30055:SF241">
    <property type="entry name" value="TRANSCRIPTIONAL REGULATORY PROTEIN"/>
    <property type="match status" value="1"/>
</dbReference>
<dbReference type="SUPFAM" id="SSF48498">
    <property type="entry name" value="Tetracyclin repressor-like, C-terminal domain"/>
    <property type="match status" value="1"/>
</dbReference>
<dbReference type="EMBL" id="FOVM01000004">
    <property type="protein sequence ID" value="SFN69497.1"/>
    <property type="molecule type" value="Genomic_DNA"/>
</dbReference>
<dbReference type="AlphaFoldDB" id="A0A1I5B476"/>
<keyword evidence="1 2" id="KW-0238">DNA-binding</keyword>